<dbReference type="Proteomes" id="UP000824588">
    <property type="component" value="Chromosome"/>
</dbReference>
<evidence type="ECO:0000259" key="6">
    <source>
        <dbReference type="PROSITE" id="PS50931"/>
    </source>
</evidence>
<dbReference type="InterPro" id="IPR036388">
    <property type="entry name" value="WH-like_DNA-bd_sf"/>
</dbReference>
<dbReference type="PROSITE" id="PS50931">
    <property type="entry name" value="HTH_LYSR"/>
    <property type="match status" value="1"/>
</dbReference>
<accession>A0ABX8YL73</accession>
<name>A0ABX8YL73_9PSED</name>
<keyword evidence="3" id="KW-0238">DNA-binding</keyword>
<evidence type="ECO:0000256" key="2">
    <source>
        <dbReference type="ARBA" id="ARBA00023015"/>
    </source>
</evidence>
<gene>
    <name evidence="7" type="ORF">J0G10_22615</name>
</gene>
<dbReference type="Pfam" id="PF00126">
    <property type="entry name" value="HTH_1"/>
    <property type="match status" value="1"/>
</dbReference>
<evidence type="ECO:0000313" key="8">
    <source>
        <dbReference type="Proteomes" id="UP000824588"/>
    </source>
</evidence>
<keyword evidence="8" id="KW-1185">Reference proteome</keyword>
<reference evidence="7 8" key="1">
    <citation type="journal article" date="2022" name="Int. J. Syst. Evol. Microbiol.">
        <title>Pseudomonas germanica sp. nov., isolated from Iris germanica rhizomes.</title>
        <authorList>
            <person name="Atanasov K.E."/>
            <person name="Galbis D.M."/>
            <person name="Gallego J."/>
            <person name="Serpico A."/>
            <person name="Bosch M."/>
            <person name="Altabella T."/>
            <person name="Ferrer A."/>
        </authorList>
    </citation>
    <scope>NUCLEOTIDE SEQUENCE [LARGE SCALE GENOMIC DNA]</scope>
    <source>
        <strain evidence="7 8">FIT28</strain>
    </source>
</reference>
<evidence type="ECO:0000256" key="4">
    <source>
        <dbReference type="ARBA" id="ARBA00023163"/>
    </source>
</evidence>
<feature type="domain" description="HTH lysR-type" evidence="6">
    <location>
        <begin position="1"/>
        <end position="59"/>
    </location>
</feature>
<feature type="coiled-coil region" evidence="5">
    <location>
        <begin position="69"/>
        <end position="96"/>
    </location>
</feature>
<dbReference type="SUPFAM" id="SSF46785">
    <property type="entry name" value="Winged helix' DNA-binding domain"/>
    <property type="match status" value="1"/>
</dbReference>
<dbReference type="InterPro" id="IPR005119">
    <property type="entry name" value="LysR_subst-bd"/>
</dbReference>
<dbReference type="SUPFAM" id="SSF53850">
    <property type="entry name" value="Periplasmic binding protein-like II"/>
    <property type="match status" value="1"/>
</dbReference>
<dbReference type="Pfam" id="PF03466">
    <property type="entry name" value="LysR_substrate"/>
    <property type="match status" value="1"/>
</dbReference>
<dbReference type="PANTHER" id="PTHR30537">
    <property type="entry name" value="HTH-TYPE TRANSCRIPTIONAL REGULATOR"/>
    <property type="match status" value="1"/>
</dbReference>
<dbReference type="InterPro" id="IPR000847">
    <property type="entry name" value="LysR_HTH_N"/>
</dbReference>
<keyword evidence="4" id="KW-0804">Transcription</keyword>
<dbReference type="InterPro" id="IPR058163">
    <property type="entry name" value="LysR-type_TF_proteobact-type"/>
</dbReference>
<dbReference type="RefSeq" id="WP_220556761.1">
    <property type="nucleotide sequence ID" value="NZ_CP071586.1"/>
</dbReference>
<evidence type="ECO:0000256" key="5">
    <source>
        <dbReference type="SAM" id="Coils"/>
    </source>
</evidence>
<dbReference type="Gene3D" id="3.40.190.290">
    <property type="match status" value="1"/>
</dbReference>
<keyword evidence="5" id="KW-0175">Coiled coil</keyword>
<dbReference type="EMBL" id="CP071586">
    <property type="protein sequence ID" value="QYY80508.1"/>
    <property type="molecule type" value="Genomic_DNA"/>
</dbReference>
<dbReference type="CDD" id="cd08422">
    <property type="entry name" value="PBP2_CrgA_like"/>
    <property type="match status" value="1"/>
</dbReference>
<protein>
    <submittedName>
        <fullName evidence="7">LysR family transcriptional regulator</fullName>
    </submittedName>
</protein>
<comment type="similarity">
    <text evidence="1">Belongs to the LysR transcriptional regulatory family.</text>
</comment>
<evidence type="ECO:0000256" key="3">
    <source>
        <dbReference type="ARBA" id="ARBA00023125"/>
    </source>
</evidence>
<dbReference type="PANTHER" id="PTHR30537:SF5">
    <property type="entry name" value="HTH-TYPE TRANSCRIPTIONAL ACTIVATOR TTDR-RELATED"/>
    <property type="match status" value="1"/>
</dbReference>
<keyword evidence="2" id="KW-0805">Transcription regulation</keyword>
<organism evidence="7 8">
    <name type="scientific">Pseudomonas germanica</name>
    <dbReference type="NCBI Taxonomy" id="2815720"/>
    <lineage>
        <taxon>Bacteria</taxon>
        <taxon>Pseudomonadati</taxon>
        <taxon>Pseudomonadota</taxon>
        <taxon>Gammaproteobacteria</taxon>
        <taxon>Pseudomonadales</taxon>
        <taxon>Pseudomonadaceae</taxon>
        <taxon>Pseudomonas</taxon>
    </lineage>
</organism>
<dbReference type="Gene3D" id="1.10.10.10">
    <property type="entry name" value="Winged helix-like DNA-binding domain superfamily/Winged helix DNA-binding domain"/>
    <property type="match status" value="1"/>
</dbReference>
<sequence length="312" mass="34929">MDKHTALITLLCVADQNSFSQAALILGKTPSAVTKIISGLEKEVGASLFERSTRKIQLTEAGKVLVEAAREIILKLEQADEQINQLQNQLSGELRIAAPLAFGAAFLNSVSASFSKNHPLIHLQITLSDDDRKILEGGFDLIFHEGKCDLPGLISKPIGRNDVVMVASREYISSRPHRLRPGHLHEHLWLVYRHPALNQRFWYLHKENETIRFEMPEPKILSDNFDLLIEAAIEGVGILHAPLWSISKYLINERLVLVEPGCGVDPDAFGPHILAVYPSHRRDTKKIHQFIELVKLKLKVIGADITTNQTTD</sequence>
<dbReference type="InterPro" id="IPR036390">
    <property type="entry name" value="WH_DNA-bd_sf"/>
</dbReference>
<proteinExistence type="inferred from homology"/>
<evidence type="ECO:0000256" key="1">
    <source>
        <dbReference type="ARBA" id="ARBA00009437"/>
    </source>
</evidence>
<evidence type="ECO:0000313" key="7">
    <source>
        <dbReference type="EMBL" id="QYY80508.1"/>
    </source>
</evidence>